<accession>A0A8J2SKL2</accession>
<name>A0A8J2SKL2_9STRA</name>
<feature type="region of interest" description="Disordered" evidence="1">
    <location>
        <begin position="78"/>
        <end position="103"/>
    </location>
</feature>
<evidence type="ECO:0000256" key="1">
    <source>
        <dbReference type="SAM" id="MobiDB-lite"/>
    </source>
</evidence>
<dbReference type="EMBL" id="CAKKNE010000003">
    <property type="protein sequence ID" value="CAH0372108.1"/>
    <property type="molecule type" value="Genomic_DNA"/>
</dbReference>
<proteinExistence type="predicted"/>
<sequence length="432" mass="46785">MASWAAASWSTAASRSRPSEFSNSSRNRVASATSFSRQRTRSSKNAMTSASAPACWRVDSVDRKASAKDSSASLTLDARNSLTRSAPSRAARESSASACNPRTSTSRALHLLSNAMMPLISEGDSFDAMAAAIWELRPTLFWGETVVRSFRPICELRENRRSTRPKKRLSLCAVASTSGATRKLKTRSTTRSSRIVKGGRFSDEAWPFCFPAFENSSNRRDALCNSRSSSPIRRSREGTRRASSAFRSCRARSSSACICCRFQATMSSQKASLASMHSCWMLARSSSSCFILRRAASRSPAMTSSRNDWSSTRSRSSLTSFSWWAWATSSTHSARTSRTTNACATSCVCCAAAFDARRRAQVAGGGGGGGFVLVESVAGAEARRITAPVRGSAGAAPEAFVVCAGLRRAAARRRRSGWPGVVHRWRSYAPTR</sequence>
<dbReference type="Proteomes" id="UP000789595">
    <property type="component" value="Unassembled WGS sequence"/>
</dbReference>
<feature type="compositionally biased region" description="Low complexity" evidence="1">
    <location>
        <begin position="1"/>
        <end position="28"/>
    </location>
</feature>
<reference evidence="2" key="1">
    <citation type="submission" date="2021-11" db="EMBL/GenBank/DDBJ databases">
        <authorList>
            <consortium name="Genoscope - CEA"/>
            <person name="William W."/>
        </authorList>
    </citation>
    <scope>NUCLEOTIDE SEQUENCE</scope>
</reference>
<evidence type="ECO:0000313" key="3">
    <source>
        <dbReference type="Proteomes" id="UP000789595"/>
    </source>
</evidence>
<feature type="region of interest" description="Disordered" evidence="1">
    <location>
        <begin position="1"/>
        <end position="51"/>
    </location>
</feature>
<evidence type="ECO:0000313" key="2">
    <source>
        <dbReference type="EMBL" id="CAH0372108.1"/>
    </source>
</evidence>
<keyword evidence="3" id="KW-1185">Reference proteome</keyword>
<protein>
    <submittedName>
        <fullName evidence="2">Uncharacterized protein</fullName>
    </submittedName>
</protein>
<comment type="caution">
    <text evidence="2">The sequence shown here is derived from an EMBL/GenBank/DDBJ whole genome shotgun (WGS) entry which is preliminary data.</text>
</comment>
<organism evidence="2 3">
    <name type="scientific">Pelagomonas calceolata</name>
    <dbReference type="NCBI Taxonomy" id="35677"/>
    <lineage>
        <taxon>Eukaryota</taxon>
        <taxon>Sar</taxon>
        <taxon>Stramenopiles</taxon>
        <taxon>Ochrophyta</taxon>
        <taxon>Pelagophyceae</taxon>
        <taxon>Pelagomonadales</taxon>
        <taxon>Pelagomonadaceae</taxon>
        <taxon>Pelagomonas</taxon>
    </lineage>
</organism>
<feature type="compositionally biased region" description="Polar residues" evidence="1">
    <location>
        <begin position="30"/>
        <end position="51"/>
    </location>
</feature>
<dbReference type="AlphaFoldDB" id="A0A8J2SKL2"/>
<gene>
    <name evidence="2" type="ORF">PECAL_3P20840</name>
</gene>
<feature type="compositionally biased region" description="Low complexity" evidence="1">
    <location>
        <begin position="78"/>
        <end position="98"/>
    </location>
</feature>